<gene>
    <name evidence="1" type="ORF">Hamer_G011369</name>
</gene>
<sequence>MRTEATPPHTVYLLISSSPPSYRPVLTGNSLSSLHPNIVICCETVLHLYNPQVFIYCYYYNYCCHYYARNGISASSLRKIKLLYL</sequence>
<dbReference type="EMBL" id="JAHLQT010034478">
    <property type="protein sequence ID" value="KAG7158701.1"/>
    <property type="molecule type" value="Genomic_DNA"/>
</dbReference>
<accession>A0A8J5JJX0</accession>
<evidence type="ECO:0000313" key="2">
    <source>
        <dbReference type="Proteomes" id="UP000747542"/>
    </source>
</evidence>
<organism evidence="1 2">
    <name type="scientific">Homarus americanus</name>
    <name type="common">American lobster</name>
    <dbReference type="NCBI Taxonomy" id="6706"/>
    <lineage>
        <taxon>Eukaryota</taxon>
        <taxon>Metazoa</taxon>
        <taxon>Ecdysozoa</taxon>
        <taxon>Arthropoda</taxon>
        <taxon>Crustacea</taxon>
        <taxon>Multicrustacea</taxon>
        <taxon>Malacostraca</taxon>
        <taxon>Eumalacostraca</taxon>
        <taxon>Eucarida</taxon>
        <taxon>Decapoda</taxon>
        <taxon>Pleocyemata</taxon>
        <taxon>Astacidea</taxon>
        <taxon>Nephropoidea</taxon>
        <taxon>Nephropidae</taxon>
        <taxon>Homarus</taxon>
    </lineage>
</organism>
<keyword evidence="2" id="KW-1185">Reference proteome</keyword>
<dbReference type="Proteomes" id="UP000747542">
    <property type="component" value="Unassembled WGS sequence"/>
</dbReference>
<proteinExistence type="predicted"/>
<name>A0A8J5JJX0_HOMAM</name>
<protein>
    <submittedName>
        <fullName evidence="1">Uncharacterized protein</fullName>
    </submittedName>
</protein>
<comment type="caution">
    <text evidence="1">The sequence shown here is derived from an EMBL/GenBank/DDBJ whole genome shotgun (WGS) entry which is preliminary data.</text>
</comment>
<dbReference type="AlphaFoldDB" id="A0A8J5JJX0"/>
<evidence type="ECO:0000313" key="1">
    <source>
        <dbReference type="EMBL" id="KAG7158701.1"/>
    </source>
</evidence>
<feature type="non-terminal residue" evidence="1">
    <location>
        <position position="1"/>
    </location>
</feature>
<reference evidence="1" key="1">
    <citation type="journal article" date="2021" name="Sci. Adv.">
        <title>The American lobster genome reveals insights on longevity, neural, and immune adaptations.</title>
        <authorList>
            <person name="Polinski J.M."/>
            <person name="Zimin A.V."/>
            <person name="Clark K.F."/>
            <person name="Kohn A.B."/>
            <person name="Sadowski N."/>
            <person name="Timp W."/>
            <person name="Ptitsyn A."/>
            <person name="Khanna P."/>
            <person name="Romanova D.Y."/>
            <person name="Williams P."/>
            <person name="Greenwood S.J."/>
            <person name="Moroz L.L."/>
            <person name="Walt D.R."/>
            <person name="Bodnar A.G."/>
        </authorList>
    </citation>
    <scope>NUCLEOTIDE SEQUENCE</scope>
    <source>
        <strain evidence="1">GMGI-L3</strain>
    </source>
</reference>